<feature type="compositionally biased region" description="Pro residues" evidence="1">
    <location>
        <begin position="632"/>
        <end position="658"/>
    </location>
</feature>
<feature type="region of interest" description="Disordered" evidence="1">
    <location>
        <begin position="75"/>
        <end position="99"/>
    </location>
</feature>
<feature type="compositionally biased region" description="Polar residues" evidence="1">
    <location>
        <begin position="685"/>
        <end position="700"/>
    </location>
</feature>
<feature type="compositionally biased region" description="Low complexity" evidence="1">
    <location>
        <begin position="228"/>
        <end position="245"/>
    </location>
</feature>
<dbReference type="OrthoDB" id="270970at2759"/>
<feature type="compositionally biased region" description="Polar residues" evidence="1">
    <location>
        <begin position="425"/>
        <end position="434"/>
    </location>
</feature>
<feature type="domain" description="C2" evidence="2">
    <location>
        <begin position="1"/>
        <end position="142"/>
    </location>
</feature>
<dbReference type="InterPro" id="IPR000008">
    <property type="entry name" value="C2_dom"/>
</dbReference>
<reference evidence="3 4" key="1">
    <citation type="submission" date="2015-03" db="EMBL/GenBank/DDBJ databases">
        <title>Genomics and transcriptomics of the oil-accumulating basidiomycete yeast T. oleaginosus allow insights into substrate utilization and the diverse evolutionary trajectories of mating systems in fungi.</title>
        <authorList>
            <consortium name="DOE Joint Genome Institute"/>
            <person name="Kourist R."/>
            <person name="Kracht O."/>
            <person name="Bracharz F."/>
            <person name="Lipzen A."/>
            <person name="Nolan M."/>
            <person name="Ohm R."/>
            <person name="Grigoriev I."/>
            <person name="Sun S."/>
            <person name="Heitman J."/>
            <person name="Bruck T."/>
            <person name="Nowrousian M."/>
        </authorList>
    </citation>
    <scope>NUCLEOTIDE SEQUENCE [LARGE SCALE GENOMIC DNA]</scope>
    <source>
        <strain evidence="3 4">IBC0246</strain>
    </source>
</reference>
<accession>A0A0J1B6M9</accession>
<keyword evidence="4" id="KW-1185">Reference proteome</keyword>
<feature type="compositionally biased region" description="Polar residues" evidence="1">
    <location>
        <begin position="282"/>
        <end position="299"/>
    </location>
</feature>
<dbReference type="InterPro" id="IPR035892">
    <property type="entry name" value="C2_domain_sf"/>
</dbReference>
<protein>
    <recommendedName>
        <fullName evidence="2">C2 domain-containing protein</fullName>
    </recommendedName>
</protein>
<evidence type="ECO:0000259" key="2">
    <source>
        <dbReference type="PROSITE" id="PS50004"/>
    </source>
</evidence>
<dbReference type="SMART" id="SM00239">
    <property type="entry name" value="C2"/>
    <property type="match status" value="1"/>
</dbReference>
<evidence type="ECO:0000313" key="4">
    <source>
        <dbReference type="Proteomes" id="UP000053611"/>
    </source>
</evidence>
<evidence type="ECO:0000256" key="1">
    <source>
        <dbReference type="SAM" id="MobiDB-lite"/>
    </source>
</evidence>
<dbReference type="EMBL" id="KQ087195">
    <property type="protein sequence ID" value="KLT43384.1"/>
    <property type="molecule type" value="Genomic_DNA"/>
</dbReference>
<feature type="compositionally biased region" description="Low complexity" evidence="1">
    <location>
        <begin position="333"/>
        <end position="360"/>
    </location>
</feature>
<sequence length="809" mass="85583">MEPKVLGTLVVVVGTAKNLPNKSRFGKQDPFCTLQIGSVKRRTQPIKRGGQHPEWDEEVRFAIHEDVDDMLAASTSKPLPGEPGVVTPQSMANKSRKPAAKKGAKVMKLAVWADDIKEPELIGEAIVNFDEALTKGEVDDWWILQSKDGKDKYCGEVYMEMTFFSNAPPPKKNPPPGQQGQSPVRPPGRPGLPTSASISGMNLYIPPYQQPQGAQAPPQRPPAPPQPQGYAGHAPPHAPQAPQRPVSSTYASNGFAELGLPPQPPQLHGTGGRPQTAAANALASQMGSMSLGPSHQQRPGGNAHQAATIGHGRPQSAYIAPQHPAPPPPPPQLQQQSSQSGAAAPWADLLPQNQGQQQQAPPLPRPMSSVDMGAYNPSDPRASAIPPRPHSSMQQQQPAPLPMPSHGRTGSLSHSLAPPVVGSPPVQQYGSNFQPLPEPPRTTSPAPFGVFQNAPPVPPVPPQPPQHGGYQQPQQQQAYAPAQPPAQPAYNTPQPPRQGTWPQTGNQQGYQQPGASPQQQYAASPGVSPGPTASQYGSPAQQHQLPQAPQPPHRNSLPGTSVAPSTTTGPYVPWHMQTPANQGGQSGAPAPPAPPARPNAGYYPSDELYVAPQQQQQQPLPQAPVHQQSLPPQQPLPPAHQPPPPSLPQAPQPPPPPQNYGYTSPPLPHQAAPSMPTFSPPPQAPMSTFSAPPQAPMSTFSPPPQQQPQSNFRPNAPPRVPSPVGYAPVPPPRVPSPLPPTGQPNSPPKTNSDWRSYLHGLGNVNGPPPQAPAPAPAQQQGGEWYPPAGGSSNTMQHAQAQTGYAPQQW</sequence>
<feature type="compositionally biased region" description="Polar residues" evidence="1">
    <location>
        <begin position="500"/>
        <end position="522"/>
    </location>
</feature>
<dbReference type="PANTHER" id="PTHR47052:SF3">
    <property type="entry name" value="INGRESSION PROTEIN 1"/>
    <property type="match status" value="1"/>
</dbReference>
<feature type="compositionally biased region" description="Low complexity" evidence="1">
    <location>
        <begin position="612"/>
        <end position="631"/>
    </location>
</feature>
<dbReference type="PROSITE" id="PS50004">
    <property type="entry name" value="C2"/>
    <property type="match status" value="1"/>
</dbReference>
<dbReference type="AlphaFoldDB" id="A0A0J1B6M9"/>
<dbReference type="Pfam" id="PF00168">
    <property type="entry name" value="C2"/>
    <property type="match status" value="1"/>
</dbReference>
<feature type="compositionally biased region" description="Pro residues" evidence="1">
    <location>
        <begin position="218"/>
        <end position="227"/>
    </location>
</feature>
<feature type="compositionally biased region" description="Pro residues" evidence="1">
    <location>
        <begin position="323"/>
        <end position="332"/>
    </location>
</feature>
<dbReference type="Proteomes" id="UP000053611">
    <property type="component" value="Unassembled WGS sequence"/>
</dbReference>
<feature type="compositionally biased region" description="Low complexity" evidence="1">
    <location>
        <begin position="206"/>
        <end position="217"/>
    </location>
</feature>
<proteinExistence type="predicted"/>
<feature type="region of interest" description="Disordered" evidence="1">
    <location>
        <begin position="165"/>
        <end position="809"/>
    </location>
</feature>
<dbReference type="STRING" id="879819.A0A0J1B6M9"/>
<gene>
    <name evidence="3" type="ORF">CC85DRAFT_284532</name>
</gene>
<dbReference type="RefSeq" id="XP_018279875.1">
    <property type="nucleotide sequence ID" value="XM_018422783.1"/>
</dbReference>
<dbReference type="SUPFAM" id="SSF49562">
    <property type="entry name" value="C2 domain (Calcium/lipid-binding domain, CaLB)"/>
    <property type="match status" value="1"/>
</dbReference>
<dbReference type="Gene3D" id="2.60.40.150">
    <property type="entry name" value="C2 domain"/>
    <property type="match status" value="1"/>
</dbReference>
<dbReference type="InterPro" id="IPR052981">
    <property type="entry name" value="Ingression_C2_domain"/>
</dbReference>
<dbReference type="PANTHER" id="PTHR47052">
    <property type="entry name" value="CONSERVED SERINE PROLINE-RICH PROTEIN (AFU_ORTHOLOGUE AFUA_2G01790)"/>
    <property type="match status" value="1"/>
</dbReference>
<feature type="compositionally biased region" description="Polar residues" evidence="1">
    <location>
        <begin position="790"/>
        <end position="809"/>
    </location>
</feature>
<feature type="compositionally biased region" description="Pro residues" evidence="1">
    <location>
        <begin position="455"/>
        <end position="465"/>
    </location>
</feature>
<feature type="compositionally biased region" description="Pro residues" evidence="1">
    <location>
        <begin position="766"/>
        <end position="775"/>
    </location>
</feature>
<dbReference type="GeneID" id="28983386"/>
<name>A0A0J1B6M9_9TREE</name>
<feature type="compositionally biased region" description="Low complexity" evidence="1">
    <location>
        <begin position="466"/>
        <end position="481"/>
    </location>
</feature>
<evidence type="ECO:0000313" key="3">
    <source>
        <dbReference type="EMBL" id="KLT43384.1"/>
    </source>
</evidence>
<feature type="compositionally biased region" description="Pro residues" evidence="1">
    <location>
        <begin position="728"/>
        <end position="747"/>
    </location>
</feature>
<feature type="compositionally biased region" description="Pro residues" evidence="1">
    <location>
        <begin position="167"/>
        <end position="177"/>
    </location>
</feature>
<feature type="compositionally biased region" description="Polar residues" evidence="1">
    <location>
        <begin position="557"/>
        <end position="569"/>
    </location>
</feature>
<organism evidence="3 4">
    <name type="scientific">Cutaneotrichosporon oleaginosum</name>
    <dbReference type="NCBI Taxonomy" id="879819"/>
    <lineage>
        <taxon>Eukaryota</taxon>
        <taxon>Fungi</taxon>
        <taxon>Dikarya</taxon>
        <taxon>Basidiomycota</taxon>
        <taxon>Agaricomycotina</taxon>
        <taxon>Tremellomycetes</taxon>
        <taxon>Trichosporonales</taxon>
        <taxon>Trichosporonaceae</taxon>
        <taxon>Cutaneotrichosporon</taxon>
    </lineage>
</organism>